<evidence type="ECO:0000259" key="4">
    <source>
        <dbReference type="PROSITE" id="PS50949"/>
    </source>
</evidence>
<dbReference type="SUPFAM" id="SSF64288">
    <property type="entry name" value="Chorismate lyase-like"/>
    <property type="match status" value="1"/>
</dbReference>
<dbReference type="CDD" id="cd07377">
    <property type="entry name" value="WHTH_GntR"/>
    <property type="match status" value="1"/>
</dbReference>
<dbReference type="SUPFAM" id="SSF46785">
    <property type="entry name" value="Winged helix' DNA-binding domain"/>
    <property type="match status" value="1"/>
</dbReference>
<dbReference type="InterPro" id="IPR036390">
    <property type="entry name" value="WH_DNA-bd_sf"/>
</dbReference>
<gene>
    <name evidence="5" type="ORF">EDC14_100431</name>
</gene>
<dbReference type="RefSeq" id="WP_132013053.1">
    <property type="nucleotide sequence ID" value="NZ_SLUN01000004.1"/>
</dbReference>
<sequence>MFINKQSHIPVYYQLKKSLLEQIHSGQFDGGRPIPSERELSEKLNISRMTVRQAINQLVNEGVLYREKGRGTFVSKAKMEQRNVMSFSDFVRQSGRTPATRVLHFGREIAPPEVAAALELDGAAAVFNLKRLRLADQTPIAIEQVFLPERLFPELDRHDLTASLYQLIKDEYSYVIHFIDNSIEAGRPGKEEKAVLHLGPGEPLLRISGLYFSVSGQKLFYENSVYSATQYRYSVRIHVKENR</sequence>
<dbReference type="PANTHER" id="PTHR44846:SF1">
    <property type="entry name" value="MANNOSYL-D-GLYCERATE TRANSPORT_METABOLISM SYSTEM REPRESSOR MNGR-RELATED"/>
    <property type="match status" value="1"/>
</dbReference>
<comment type="caution">
    <text evidence="5">The sequence shown here is derived from an EMBL/GenBank/DDBJ whole genome shotgun (WGS) entry which is preliminary data.</text>
</comment>
<evidence type="ECO:0000256" key="2">
    <source>
        <dbReference type="ARBA" id="ARBA00023125"/>
    </source>
</evidence>
<proteinExistence type="predicted"/>
<evidence type="ECO:0000313" key="5">
    <source>
        <dbReference type="EMBL" id="TCL74096.1"/>
    </source>
</evidence>
<dbReference type="Proteomes" id="UP000295008">
    <property type="component" value="Unassembled WGS sequence"/>
</dbReference>
<organism evidence="5 6">
    <name type="scientific">Hydrogenispora ethanolica</name>
    <dbReference type="NCBI Taxonomy" id="1082276"/>
    <lineage>
        <taxon>Bacteria</taxon>
        <taxon>Bacillati</taxon>
        <taxon>Bacillota</taxon>
        <taxon>Hydrogenispora</taxon>
    </lineage>
</organism>
<dbReference type="InterPro" id="IPR028978">
    <property type="entry name" value="Chorismate_lyase_/UTRA_dom_sf"/>
</dbReference>
<dbReference type="Pfam" id="PF00392">
    <property type="entry name" value="GntR"/>
    <property type="match status" value="1"/>
</dbReference>
<dbReference type="PRINTS" id="PR00035">
    <property type="entry name" value="HTHGNTR"/>
</dbReference>
<keyword evidence="3" id="KW-0804">Transcription</keyword>
<dbReference type="InterPro" id="IPR000524">
    <property type="entry name" value="Tscrpt_reg_HTH_GntR"/>
</dbReference>
<dbReference type="FunFam" id="1.10.10.10:FF:000079">
    <property type="entry name" value="GntR family transcriptional regulator"/>
    <property type="match status" value="1"/>
</dbReference>
<accession>A0A4R1S4D5</accession>
<keyword evidence="2" id="KW-0238">DNA-binding</keyword>
<dbReference type="EMBL" id="SLUN01000004">
    <property type="protein sequence ID" value="TCL74096.1"/>
    <property type="molecule type" value="Genomic_DNA"/>
</dbReference>
<dbReference type="PROSITE" id="PS50949">
    <property type="entry name" value="HTH_GNTR"/>
    <property type="match status" value="1"/>
</dbReference>
<dbReference type="InterPro" id="IPR036388">
    <property type="entry name" value="WH-like_DNA-bd_sf"/>
</dbReference>
<evidence type="ECO:0000256" key="3">
    <source>
        <dbReference type="ARBA" id="ARBA00023163"/>
    </source>
</evidence>
<dbReference type="InterPro" id="IPR050679">
    <property type="entry name" value="Bact_HTH_transcr_reg"/>
</dbReference>
<dbReference type="Gene3D" id="3.40.1410.10">
    <property type="entry name" value="Chorismate lyase-like"/>
    <property type="match status" value="1"/>
</dbReference>
<evidence type="ECO:0000256" key="1">
    <source>
        <dbReference type="ARBA" id="ARBA00023015"/>
    </source>
</evidence>
<reference evidence="5 6" key="1">
    <citation type="submission" date="2019-03" db="EMBL/GenBank/DDBJ databases">
        <title>Genomic Encyclopedia of Type Strains, Phase IV (KMG-IV): sequencing the most valuable type-strain genomes for metagenomic binning, comparative biology and taxonomic classification.</title>
        <authorList>
            <person name="Goeker M."/>
        </authorList>
    </citation>
    <scope>NUCLEOTIDE SEQUENCE [LARGE SCALE GENOMIC DNA]</scope>
    <source>
        <strain evidence="5 6">LX-B</strain>
    </source>
</reference>
<dbReference type="SMART" id="SM00345">
    <property type="entry name" value="HTH_GNTR"/>
    <property type="match status" value="1"/>
</dbReference>
<dbReference type="GO" id="GO:0003700">
    <property type="term" value="F:DNA-binding transcription factor activity"/>
    <property type="evidence" value="ECO:0007669"/>
    <property type="project" value="InterPro"/>
</dbReference>
<dbReference type="InterPro" id="IPR011663">
    <property type="entry name" value="UTRA"/>
</dbReference>
<feature type="domain" description="HTH gntR-type" evidence="4">
    <location>
        <begin position="9"/>
        <end position="77"/>
    </location>
</feature>
<dbReference type="Pfam" id="PF07702">
    <property type="entry name" value="UTRA"/>
    <property type="match status" value="1"/>
</dbReference>
<dbReference type="Gene3D" id="1.10.10.10">
    <property type="entry name" value="Winged helix-like DNA-binding domain superfamily/Winged helix DNA-binding domain"/>
    <property type="match status" value="1"/>
</dbReference>
<keyword evidence="6" id="KW-1185">Reference proteome</keyword>
<name>A0A4R1S4D5_HYDET</name>
<keyword evidence="1" id="KW-0805">Transcription regulation</keyword>
<dbReference type="SMART" id="SM00866">
    <property type="entry name" value="UTRA"/>
    <property type="match status" value="1"/>
</dbReference>
<protein>
    <submittedName>
        <fullName evidence="5">GntR family transcriptional regulator</fullName>
    </submittedName>
</protein>
<dbReference type="PANTHER" id="PTHR44846">
    <property type="entry name" value="MANNOSYL-D-GLYCERATE TRANSPORT/METABOLISM SYSTEM REPRESSOR MNGR-RELATED"/>
    <property type="match status" value="1"/>
</dbReference>
<dbReference type="GO" id="GO:0003677">
    <property type="term" value="F:DNA binding"/>
    <property type="evidence" value="ECO:0007669"/>
    <property type="project" value="UniProtKB-KW"/>
</dbReference>
<dbReference type="OrthoDB" id="9802328at2"/>
<dbReference type="AlphaFoldDB" id="A0A4R1S4D5"/>
<evidence type="ECO:0000313" key="6">
    <source>
        <dbReference type="Proteomes" id="UP000295008"/>
    </source>
</evidence>
<dbReference type="GO" id="GO:0045892">
    <property type="term" value="P:negative regulation of DNA-templated transcription"/>
    <property type="evidence" value="ECO:0007669"/>
    <property type="project" value="TreeGrafter"/>
</dbReference>